<sequence>MKRKWGITEKVFLILVIAVFAVFGGRKFFSIYNTVKSDETSQSLSTDEAVTVVAGGEEQKAEEGSYQVDIWKYSYEILEAKILKELPFEPQEHASGIQFDGNRIVNDYSIVSVTMTIEDNNDISPNKIETLNSHQLHVDKMQNTKTHKYELYMSSIGEEPDPMDDFHYQMKYGEKSEPVTLYYLVSDDDLTEDANINLLLNPMGAYGSKTTYKLKDENTTVESVKKYAFIKLNDLLRKSEEY</sequence>
<evidence type="ECO:0000313" key="2">
    <source>
        <dbReference type="Proteomes" id="UP001546774"/>
    </source>
</evidence>
<dbReference type="Proteomes" id="UP001546774">
    <property type="component" value="Unassembled WGS sequence"/>
</dbReference>
<protein>
    <submittedName>
        <fullName evidence="1">Uncharacterized protein</fullName>
    </submittedName>
</protein>
<keyword evidence="2" id="KW-1185">Reference proteome</keyword>
<proteinExistence type="predicted"/>
<dbReference type="EMBL" id="JBBMFS010000002">
    <property type="protein sequence ID" value="MEQ2554037.1"/>
    <property type="molecule type" value="Genomic_DNA"/>
</dbReference>
<accession>A0ABV1H2X1</accession>
<evidence type="ECO:0000313" key="1">
    <source>
        <dbReference type="EMBL" id="MEQ2554037.1"/>
    </source>
</evidence>
<gene>
    <name evidence="1" type="ORF">WMO37_03280</name>
</gene>
<organism evidence="1 2">
    <name type="scientific">Lachnospira intestinalis</name>
    <dbReference type="NCBI Taxonomy" id="3133158"/>
    <lineage>
        <taxon>Bacteria</taxon>
        <taxon>Bacillati</taxon>
        <taxon>Bacillota</taxon>
        <taxon>Clostridia</taxon>
        <taxon>Lachnospirales</taxon>
        <taxon>Lachnospiraceae</taxon>
        <taxon>Lachnospira</taxon>
    </lineage>
</organism>
<reference evidence="1" key="1">
    <citation type="submission" date="2024-03" db="EMBL/GenBank/DDBJ databases">
        <title>Human intestinal bacterial collection.</title>
        <authorList>
            <person name="Pauvert C."/>
            <person name="Hitch T.C.A."/>
            <person name="Clavel T."/>
        </authorList>
    </citation>
    <scope>NUCLEOTIDE SEQUENCE [LARGE SCALE GENOMIC DNA]</scope>
    <source>
        <strain evidence="1">CLA-AA-H89B</strain>
    </source>
</reference>
<comment type="caution">
    <text evidence="1">The sequence shown here is derived from an EMBL/GenBank/DDBJ whole genome shotgun (WGS) entry which is preliminary data.</text>
</comment>
<name>A0ABV1H2X1_9FIRM</name>